<dbReference type="Proteomes" id="UP001164746">
    <property type="component" value="Chromosome 13"/>
</dbReference>
<evidence type="ECO:0000313" key="5">
    <source>
        <dbReference type="EMBL" id="WAR23969.1"/>
    </source>
</evidence>
<dbReference type="PROSITE" id="PS50156">
    <property type="entry name" value="SSD"/>
    <property type="match status" value="2"/>
</dbReference>
<evidence type="ECO:0000256" key="2">
    <source>
        <dbReference type="SAM" id="MobiDB-lite"/>
    </source>
</evidence>
<feature type="domain" description="SSD" evidence="4">
    <location>
        <begin position="235"/>
        <end position="395"/>
    </location>
</feature>
<name>A0ABY7FRN7_MYAAR</name>
<accession>A0ABY7FRN7</accession>
<feature type="transmembrane region" description="Helical" evidence="3">
    <location>
        <begin position="447"/>
        <end position="465"/>
    </location>
</feature>
<dbReference type="Gene3D" id="1.20.1640.10">
    <property type="entry name" value="Multidrug efflux transporter AcrB transmembrane domain"/>
    <property type="match status" value="2"/>
</dbReference>
<feature type="transmembrane region" description="Helical" evidence="3">
    <location>
        <begin position="586"/>
        <end position="605"/>
    </location>
</feature>
<dbReference type="EMBL" id="CP111024">
    <property type="protein sequence ID" value="WAR23969.1"/>
    <property type="molecule type" value="Genomic_DNA"/>
</dbReference>
<feature type="transmembrane region" description="Helical" evidence="3">
    <location>
        <begin position="336"/>
        <end position="360"/>
    </location>
</feature>
<feature type="transmembrane region" description="Helical" evidence="3">
    <location>
        <begin position="708"/>
        <end position="735"/>
    </location>
</feature>
<evidence type="ECO:0000259" key="4">
    <source>
        <dbReference type="PROSITE" id="PS50156"/>
    </source>
</evidence>
<feature type="transmembrane region" description="Helical" evidence="3">
    <location>
        <begin position="638"/>
        <end position="656"/>
    </location>
</feature>
<feature type="domain" description="SSD" evidence="4">
    <location>
        <begin position="606"/>
        <end position="734"/>
    </location>
</feature>
<organism evidence="5 6">
    <name type="scientific">Mya arenaria</name>
    <name type="common">Soft-shell clam</name>
    <dbReference type="NCBI Taxonomy" id="6604"/>
    <lineage>
        <taxon>Eukaryota</taxon>
        <taxon>Metazoa</taxon>
        <taxon>Spiralia</taxon>
        <taxon>Lophotrochozoa</taxon>
        <taxon>Mollusca</taxon>
        <taxon>Bivalvia</taxon>
        <taxon>Autobranchia</taxon>
        <taxon>Heteroconchia</taxon>
        <taxon>Euheterodonta</taxon>
        <taxon>Imparidentia</taxon>
        <taxon>Neoheterodontei</taxon>
        <taxon>Myida</taxon>
        <taxon>Myoidea</taxon>
        <taxon>Myidae</taxon>
        <taxon>Mya</taxon>
    </lineage>
</organism>
<proteinExistence type="inferred from homology"/>
<keyword evidence="3" id="KW-1133">Transmembrane helix</keyword>
<feature type="transmembrane region" description="Helical" evidence="3">
    <location>
        <begin position="372"/>
        <end position="395"/>
    </location>
</feature>
<keyword evidence="3" id="KW-0472">Membrane</keyword>
<feature type="region of interest" description="Disordered" evidence="2">
    <location>
        <begin position="1"/>
        <end position="48"/>
    </location>
</feature>
<sequence length="832" mass="93851">MVGNKDHPNGSVRVKLANGDTPTLSLDPKDESEGGRSGLGTETPPRGKCSTCLGKLSTAIVAGLENAFYRLGKLVARNPWKFMLACLVTCSVAGAGLMLWHEETEYVKVWLPRGSRMYDEHQWVVQNFPESIRYEAVIIEDENVLSPRSINAIYDLYIRRVLSVELTAFWNCGHTTKQLYEVFPTEIYYEPPLYRNELNIDKILGDISRDNSSNIVAARATSIFDDEAMGALSSDVNLLSIGFSLVFIYLSFSIGKYSWVEQKIWLAFSGLLSIGLAIIFTYGIGFATGIMFGPIHQILPFMLLGIGVDDMFVIMESLRQLSPQERSLPVEERVGLMLKHAGVSITVTSVTDIVAFAIGGSTVIPSLSTFCLYAAIGVFALYILQTTYFVACVTLDERRIDSRRNACIICYKHPPDYKEWKHYNYSLQHEFMRRFWGPLLTKKPMKVFVIAVAIGLSALNIWSFIQLKHDFDPSMYLPSDSYSQRYVKADRKFFPDDGAFVQMYCDEMNYEDNLDNLRTLYEKVKSTPTVQSSTVDFWLANTSFGQNFLSKLLYFMTTNNGRVYWRYLKFDNMKQPTRIMVLKLELYRNLALAAVCVFVVTLILIANFWASILVFVCVVFTVVDVAGTMQFWDISIDTASSVLLILCFGLAVDYSAHVGHTFMTHTGSRNERTKKTLVHIGPAVFSGGFSTFLAFLLLVNSISYGFTLFFRIFTTVVIFGLFHGLVFLPVILSILGPDPYDTNFLSPLDTDPTNKELNVDYELYVHRTNDEKLIHLTEMQPLKQNGNANGDIFNSDFPPIQNGDLCNTVGHVPYDESNNVNGHHQNPRVISS</sequence>
<dbReference type="InterPro" id="IPR000731">
    <property type="entry name" value="SSD"/>
</dbReference>
<feature type="transmembrane region" description="Helical" evidence="3">
    <location>
        <begin position="677"/>
        <end position="702"/>
    </location>
</feature>
<feature type="transmembrane region" description="Helical" evidence="3">
    <location>
        <begin position="612"/>
        <end position="632"/>
    </location>
</feature>
<dbReference type="SUPFAM" id="SSF82866">
    <property type="entry name" value="Multidrug efflux transporter AcrB transmembrane domain"/>
    <property type="match status" value="2"/>
</dbReference>
<reference evidence="5" key="1">
    <citation type="submission" date="2022-11" db="EMBL/GenBank/DDBJ databases">
        <title>Centuries of genome instability and evolution in soft-shell clam transmissible cancer (bioRxiv).</title>
        <authorList>
            <person name="Hart S.F.M."/>
            <person name="Yonemitsu M.A."/>
            <person name="Giersch R.M."/>
            <person name="Beal B.F."/>
            <person name="Arriagada G."/>
            <person name="Davis B.W."/>
            <person name="Ostrander E.A."/>
            <person name="Goff S.P."/>
            <person name="Metzger M.J."/>
        </authorList>
    </citation>
    <scope>NUCLEOTIDE SEQUENCE</scope>
    <source>
        <strain evidence="5">MELC-2E11</strain>
        <tissue evidence="5">Siphon/mantle</tissue>
    </source>
</reference>
<keyword evidence="3" id="KW-0812">Transmembrane</keyword>
<gene>
    <name evidence="5" type="ORF">MAR_037638</name>
</gene>
<comment type="similarity">
    <text evidence="1">Belongs to the patched family.</text>
</comment>
<dbReference type="PANTHER" id="PTHR10796">
    <property type="entry name" value="PATCHED-RELATED"/>
    <property type="match status" value="1"/>
</dbReference>
<dbReference type="Pfam" id="PF12349">
    <property type="entry name" value="Sterol-sensing"/>
    <property type="match status" value="1"/>
</dbReference>
<feature type="transmembrane region" description="Helical" evidence="3">
    <location>
        <begin position="264"/>
        <end position="292"/>
    </location>
</feature>
<evidence type="ECO:0000256" key="3">
    <source>
        <dbReference type="SAM" id="Phobius"/>
    </source>
</evidence>
<dbReference type="InterPro" id="IPR053958">
    <property type="entry name" value="HMGCR/SNAP/NPC1-like_SSD"/>
</dbReference>
<dbReference type="PANTHER" id="PTHR10796:SF130">
    <property type="entry name" value="PATCHED DOMAIN-CONTAINING PROTEIN 3-LIKE PROTEIN"/>
    <property type="match status" value="1"/>
</dbReference>
<dbReference type="InterPro" id="IPR051697">
    <property type="entry name" value="Patched_domain-protein"/>
</dbReference>
<keyword evidence="6" id="KW-1185">Reference proteome</keyword>
<evidence type="ECO:0000256" key="1">
    <source>
        <dbReference type="ARBA" id="ARBA00005585"/>
    </source>
</evidence>
<feature type="transmembrane region" description="Helical" evidence="3">
    <location>
        <begin position="236"/>
        <end position="252"/>
    </location>
</feature>
<evidence type="ECO:0000313" key="6">
    <source>
        <dbReference type="Proteomes" id="UP001164746"/>
    </source>
</evidence>
<protein>
    <submittedName>
        <fullName evidence="5">PTHD3-like protein</fullName>
    </submittedName>
</protein>